<keyword evidence="13" id="KW-1185">Reference proteome</keyword>
<dbReference type="PRINTS" id="PR00701">
    <property type="entry name" value="60KDINNERMP"/>
</dbReference>
<evidence type="ECO:0000259" key="11">
    <source>
        <dbReference type="Pfam" id="PF02096"/>
    </source>
</evidence>
<evidence type="ECO:0000313" key="12">
    <source>
        <dbReference type="EMBL" id="MCU5745299.1"/>
    </source>
</evidence>
<feature type="domain" description="Membrane insertase YidC/Oxa/ALB C-terminal" evidence="11">
    <location>
        <begin position="53"/>
        <end position="244"/>
    </location>
</feature>
<keyword evidence="7 10" id="KW-0472">Membrane</keyword>
<feature type="transmembrane region" description="Helical" evidence="10">
    <location>
        <begin position="53"/>
        <end position="73"/>
    </location>
</feature>
<keyword evidence="4 9" id="KW-0812">Transmembrane</keyword>
<evidence type="ECO:0000256" key="8">
    <source>
        <dbReference type="ARBA" id="ARBA00023186"/>
    </source>
</evidence>
<dbReference type="InterPro" id="IPR028055">
    <property type="entry name" value="YidC/Oxa/ALB_C"/>
</dbReference>
<reference evidence="12 13" key="1">
    <citation type="journal article" date="2023" name="Int. J. Syst. Evol. Microbiol.">
        <title>Streptococcus sciuri sp. nov., Staphylococcus marylandisciuri sp. nov. and Staphylococcus americanisciuri sp. nov., isolated from faeces of eastern grey squirrel (Sciurus carolinensis).</title>
        <authorList>
            <person name="Volokhov D.V."/>
            <person name="Zagorodnyaya T.A."/>
            <person name="Furtak V.A."/>
            <person name="Nattanmai G."/>
            <person name="Randall L."/>
            <person name="Jose S."/>
            <person name="Gao Y."/>
            <person name="Eisenberg T."/>
            <person name="Delmonte P."/>
            <person name="Blom J."/>
            <person name="Mitchell K.K."/>
        </authorList>
    </citation>
    <scope>NUCLEOTIDE SEQUENCE [LARGE SCALE GENOMIC DNA]</scope>
    <source>
        <strain evidence="12 13">SQ8-PEA</strain>
    </source>
</reference>
<evidence type="ECO:0000256" key="9">
    <source>
        <dbReference type="RuleBase" id="RU003945"/>
    </source>
</evidence>
<feature type="transmembrane region" description="Helical" evidence="10">
    <location>
        <begin position="226"/>
        <end position="243"/>
    </location>
</feature>
<evidence type="ECO:0000256" key="10">
    <source>
        <dbReference type="SAM" id="Phobius"/>
    </source>
</evidence>
<dbReference type="InterPro" id="IPR001708">
    <property type="entry name" value="YidC/ALB3/OXA1/COX18"/>
</dbReference>
<dbReference type="PANTHER" id="PTHR12428">
    <property type="entry name" value="OXA1"/>
    <property type="match status" value="1"/>
</dbReference>
<evidence type="ECO:0000256" key="5">
    <source>
        <dbReference type="ARBA" id="ARBA00022927"/>
    </source>
</evidence>
<organism evidence="12 13">
    <name type="scientific">Staphylococcus marylandisciuri</name>
    <dbReference type="NCBI Taxonomy" id="2981529"/>
    <lineage>
        <taxon>Bacteria</taxon>
        <taxon>Bacillati</taxon>
        <taxon>Bacillota</taxon>
        <taxon>Bacilli</taxon>
        <taxon>Bacillales</taxon>
        <taxon>Staphylococcaceae</taxon>
        <taxon>Staphylococcus</taxon>
    </lineage>
</organism>
<dbReference type="PANTHER" id="PTHR12428:SF65">
    <property type="entry name" value="CYTOCHROME C OXIDASE ASSEMBLY PROTEIN COX18, MITOCHONDRIAL"/>
    <property type="match status" value="1"/>
</dbReference>
<sequence>MRKKGFLLIVCAALLAGCNYKNPDDRTGFFYNTFVSPLDHLLHGLGSLFGGNYGFAIICIVLFVRIILMPFMVMQTKNLHMMREKTNIVKPQINQIKDRMKHAENHEEKNEARQALVETYQQYGISPWKSMLGCLPVLIQIPLLFALIAVLKYPSKGGINDHPHFLWFNLTEPEIFITIIAAIIYFIQPIANLIHYPKGQRTPYYIMMVSSPIVITFVALHSASALGLYWTFSGLFLIVQNHLSHKVYKRKAQTEAQQLASKHETT</sequence>
<dbReference type="Proteomes" id="UP001209553">
    <property type="component" value="Unassembled WGS sequence"/>
</dbReference>
<dbReference type="InterPro" id="IPR047196">
    <property type="entry name" value="YidC_ALB_C"/>
</dbReference>
<evidence type="ECO:0000256" key="6">
    <source>
        <dbReference type="ARBA" id="ARBA00022989"/>
    </source>
</evidence>
<comment type="caution">
    <text evidence="12">The sequence shown here is derived from an EMBL/GenBank/DDBJ whole genome shotgun (WGS) entry which is preliminary data.</text>
</comment>
<evidence type="ECO:0000256" key="3">
    <source>
        <dbReference type="ARBA" id="ARBA00022475"/>
    </source>
</evidence>
<proteinExistence type="inferred from homology"/>
<keyword evidence="3" id="KW-1003">Cell membrane</keyword>
<accession>A0ABT2QMW6</accession>
<feature type="transmembrane region" description="Helical" evidence="10">
    <location>
        <begin position="175"/>
        <end position="195"/>
    </location>
</feature>
<comment type="subcellular location">
    <subcellularLocation>
        <location evidence="1">Cell membrane</location>
        <topology evidence="1">Multi-pass membrane protein</topology>
    </subcellularLocation>
    <subcellularLocation>
        <location evidence="9">Membrane</location>
        <topology evidence="9">Multi-pass membrane protein</topology>
    </subcellularLocation>
</comment>
<evidence type="ECO:0000256" key="1">
    <source>
        <dbReference type="ARBA" id="ARBA00004651"/>
    </source>
</evidence>
<evidence type="ECO:0000313" key="13">
    <source>
        <dbReference type="Proteomes" id="UP001209553"/>
    </source>
</evidence>
<dbReference type="EMBL" id="JAOPKZ010000002">
    <property type="protein sequence ID" value="MCU5745299.1"/>
    <property type="molecule type" value="Genomic_DNA"/>
</dbReference>
<comment type="similarity">
    <text evidence="9">Belongs to the OXA1/ALB3/YidC family.</text>
</comment>
<dbReference type="PROSITE" id="PS51257">
    <property type="entry name" value="PROKAR_LIPOPROTEIN"/>
    <property type="match status" value="1"/>
</dbReference>
<evidence type="ECO:0000256" key="4">
    <source>
        <dbReference type="ARBA" id="ARBA00022692"/>
    </source>
</evidence>
<evidence type="ECO:0000256" key="2">
    <source>
        <dbReference type="ARBA" id="ARBA00022448"/>
    </source>
</evidence>
<dbReference type="RefSeq" id="WP_262853723.1">
    <property type="nucleotide sequence ID" value="NZ_JAOPKZ010000002.1"/>
</dbReference>
<dbReference type="Pfam" id="PF02096">
    <property type="entry name" value="60KD_IMP"/>
    <property type="match status" value="1"/>
</dbReference>
<gene>
    <name evidence="12" type="primary">yidC</name>
    <name evidence="12" type="ORF">N9R04_01010</name>
</gene>
<name>A0ABT2QMW6_9STAP</name>
<dbReference type="NCBIfam" id="TIGR03592">
    <property type="entry name" value="yidC_oxa1_cterm"/>
    <property type="match status" value="1"/>
</dbReference>
<keyword evidence="5" id="KW-0653">Protein transport</keyword>
<dbReference type="CDD" id="cd20070">
    <property type="entry name" value="5TM_YidC_Alb3"/>
    <property type="match status" value="1"/>
</dbReference>
<keyword evidence="8" id="KW-0143">Chaperone</keyword>
<evidence type="ECO:0000256" key="7">
    <source>
        <dbReference type="ARBA" id="ARBA00023136"/>
    </source>
</evidence>
<keyword evidence="6 10" id="KW-1133">Transmembrane helix</keyword>
<protein>
    <submittedName>
        <fullName evidence="12">Membrane protein insertase YidC</fullName>
    </submittedName>
</protein>
<keyword evidence="2" id="KW-0813">Transport</keyword>
<feature type="transmembrane region" description="Helical" evidence="10">
    <location>
        <begin position="132"/>
        <end position="155"/>
    </location>
</feature>